<dbReference type="AlphaFoldDB" id="A0A811JUD2"/>
<evidence type="ECO:0000313" key="1">
    <source>
        <dbReference type="EMBL" id="CAD5206919.1"/>
    </source>
</evidence>
<gene>
    <name evidence="1" type="ORF">BOKJ2_LOCUS1603</name>
</gene>
<sequence length="167" mass="19103">MAKTATTVEEIVQEPSTCTMYDDFEEGTDMCELYSGCFMEYYITRAQNYQNGGCVQGALDESTEKFYSNVNSGIVCGISSSYRSRRYIYYGQYVIVNNGVDGVDGGVPVKVIQDAKPTDRLRWTKVVNCCEKSQDCALPSQIFYFHDFTDERKEFFDNQLQRFGLMK</sequence>
<dbReference type="Proteomes" id="UP000614601">
    <property type="component" value="Unassembled WGS sequence"/>
</dbReference>
<comment type="caution">
    <text evidence="1">The sequence shown here is derived from an EMBL/GenBank/DDBJ whole genome shotgun (WGS) entry which is preliminary data.</text>
</comment>
<dbReference type="EMBL" id="CAJFCW020000001">
    <property type="protein sequence ID" value="CAG9083649.1"/>
    <property type="molecule type" value="Genomic_DNA"/>
</dbReference>
<accession>A0A811JUD2</accession>
<dbReference type="Proteomes" id="UP000783686">
    <property type="component" value="Unassembled WGS sequence"/>
</dbReference>
<dbReference type="EMBL" id="CAJFDH010000001">
    <property type="protein sequence ID" value="CAD5206919.1"/>
    <property type="molecule type" value="Genomic_DNA"/>
</dbReference>
<name>A0A811JUD2_9BILA</name>
<reference evidence="1" key="1">
    <citation type="submission" date="2020-09" db="EMBL/GenBank/DDBJ databases">
        <authorList>
            <person name="Kikuchi T."/>
        </authorList>
    </citation>
    <scope>NUCLEOTIDE SEQUENCE</scope>
    <source>
        <strain evidence="1">SH1</strain>
    </source>
</reference>
<organism evidence="1 2">
    <name type="scientific">Bursaphelenchus okinawaensis</name>
    <dbReference type="NCBI Taxonomy" id="465554"/>
    <lineage>
        <taxon>Eukaryota</taxon>
        <taxon>Metazoa</taxon>
        <taxon>Ecdysozoa</taxon>
        <taxon>Nematoda</taxon>
        <taxon>Chromadorea</taxon>
        <taxon>Rhabditida</taxon>
        <taxon>Tylenchina</taxon>
        <taxon>Tylenchomorpha</taxon>
        <taxon>Aphelenchoidea</taxon>
        <taxon>Aphelenchoididae</taxon>
        <taxon>Bursaphelenchus</taxon>
    </lineage>
</organism>
<protein>
    <submittedName>
        <fullName evidence="1">Uncharacterized protein</fullName>
    </submittedName>
</protein>
<proteinExistence type="predicted"/>
<keyword evidence="2" id="KW-1185">Reference proteome</keyword>
<evidence type="ECO:0000313" key="2">
    <source>
        <dbReference type="Proteomes" id="UP000614601"/>
    </source>
</evidence>